<reference evidence="1" key="2">
    <citation type="submission" date="2023-06" db="EMBL/GenBank/DDBJ databases">
        <title>Long-read-based genome assembly of the green algal bacterivore Cymbomonas tetramitiformis.</title>
        <authorList>
            <person name="Gyaltshen Y."/>
            <person name="Rozenberg A."/>
            <person name="Paasch A."/>
            <person name="Burns J.A."/>
            <person name="Warring S."/>
            <person name="Larson R."/>
            <person name="Maurer-Alcala X."/>
            <person name="Dacks J."/>
            <person name="Kim E."/>
        </authorList>
    </citation>
    <scope>NUCLEOTIDE SEQUENCE</scope>
    <source>
        <strain evidence="1">PLY_AMNH</strain>
    </source>
</reference>
<gene>
    <name evidence="1" type="ORF">CYMTET_30733</name>
    <name evidence="2" type="ORF">CYMTET_8101</name>
</gene>
<name>A0AAE0KTW6_9CHLO</name>
<dbReference type="AlphaFoldDB" id="A0AAE0KTW6"/>
<evidence type="ECO:0000313" key="1">
    <source>
        <dbReference type="EMBL" id="KAK3260299.1"/>
    </source>
</evidence>
<accession>A0AAE0KTW6</accession>
<organism evidence="1 3">
    <name type="scientific">Cymbomonas tetramitiformis</name>
    <dbReference type="NCBI Taxonomy" id="36881"/>
    <lineage>
        <taxon>Eukaryota</taxon>
        <taxon>Viridiplantae</taxon>
        <taxon>Chlorophyta</taxon>
        <taxon>Pyramimonadophyceae</taxon>
        <taxon>Pyramimonadales</taxon>
        <taxon>Pyramimonadaceae</taxon>
        <taxon>Cymbomonas</taxon>
    </lineage>
</organism>
<evidence type="ECO:0000313" key="2">
    <source>
        <dbReference type="EMBL" id="KAK3284236.1"/>
    </source>
</evidence>
<proteinExistence type="predicted"/>
<dbReference type="EMBL" id="LGRX02002411">
    <property type="protein sequence ID" value="KAK3284236.1"/>
    <property type="molecule type" value="Genomic_DNA"/>
</dbReference>
<comment type="caution">
    <text evidence="1">The sequence shown here is derived from an EMBL/GenBank/DDBJ whole genome shotgun (WGS) entry which is preliminary data.</text>
</comment>
<dbReference type="EMBL" id="LGRX02017880">
    <property type="protein sequence ID" value="KAK3260299.1"/>
    <property type="molecule type" value="Genomic_DNA"/>
</dbReference>
<evidence type="ECO:0000313" key="3">
    <source>
        <dbReference type="Proteomes" id="UP001190700"/>
    </source>
</evidence>
<keyword evidence="3" id="KW-1185">Reference proteome</keyword>
<protein>
    <submittedName>
        <fullName evidence="1">Uncharacterized protein</fullName>
    </submittedName>
</protein>
<dbReference type="Proteomes" id="UP001190700">
    <property type="component" value="Unassembled WGS sequence"/>
</dbReference>
<sequence length="120" mass="13765">MSGLTQGFGGKRKGLLARLRYDEYEKAIQLYLGNSIQLETLEEESTISYADVVAKFPHITVEGLRARIIGAVENGNERPQCQLLLSFFYEWYSDVIDEKKPVCVDKKRVVQYTEENVNEL</sequence>
<reference evidence="1 3" key="1">
    <citation type="journal article" date="2015" name="Genome Biol. Evol.">
        <title>Comparative Genomics of a Bacterivorous Green Alga Reveals Evolutionary Causalities and Consequences of Phago-Mixotrophic Mode of Nutrition.</title>
        <authorList>
            <person name="Burns J.A."/>
            <person name="Paasch A."/>
            <person name="Narechania A."/>
            <person name="Kim E."/>
        </authorList>
    </citation>
    <scope>NUCLEOTIDE SEQUENCE [LARGE SCALE GENOMIC DNA]</scope>
    <source>
        <strain evidence="1">PLY_AMNH</strain>
    </source>
</reference>